<evidence type="ECO:0000313" key="4">
    <source>
        <dbReference type="EMBL" id="MCR8826979.1"/>
    </source>
</evidence>
<dbReference type="EMBL" id="JANKJG010000007">
    <property type="protein sequence ID" value="MCR8826979.1"/>
    <property type="molecule type" value="Genomic_DNA"/>
</dbReference>
<dbReference type="Gene3D" id="3.90.1170.50">
    <property type="entry name" value="Aldehyde oxidase/xanthine dehydrogenase, a/b hammerhead"/>
    <property type="match status" value="1"/>
</dbReference>
<dbReference type="Pfam" id="PF02738">
    <property type="entry name" value="MoCoBD_1"/>
    <property type="match status" value="1"/>
</dbReference>
<proteinExistence type="predicted"/>
<dbReference type="InterPro" id="IPR016208">
    <property type="entry name" value="Ald_Oxase/xanthine_DH-like"/>
</dbReference>
<dbReference type="Pfam" id="PF20256">
    <property type="entry name" value="MoCoBD_2"/>
    <property type="match status" value="1"/>
</dbReference>
<dbReference type="InterPro" id="IPR046867">
    <property type="entry name" value="AldOxase/xan_DH_MoCoBD2"/>
</dbReference>
<protein>
    <submittedName>
        <fullName evidence="4">Xanthine dehydrogenase family protein molybdopterin-binding subunit</fullName>
    </submittedName>
</protein>
<reference evidence="4" key="1">
    <citation type="submission" date="2022-07" db="EMBL/GenBank/DDBJ databases">
        <title>Pseudosulfitobacter sp. strain AP-MA-4, whole genome sequence.</title>
        <authorList>
            <person name="Jiang Y."/>
        </authorList>
    </citation>
    <scope>NUCLEOTIDE SEQUENCE</scope>
    <source>
        <strain evidence="4">AP-MA-4</strain>
    </source>
</reference>
<dbReference type="SUPFAM" id="SSF54665">
    <property type="entry name" value="CO dehydrogenase molybdoprotein N-domain-like"/>
    <property type="match status" value="1"/>
</dbReference>
<evidence type="ECO:0000313" key="5">
    <source>
        <dbReference type="Proteomes" id="UP001165396"/>
    </source>
</evidence>
<name>A0ABT1Z1G8_9RHOB</name>
<keyword evidence="2" id="KW-0560">Oxidoreductase</keyword>
<dbReference type="InterPro" id="IPR036856">
    <property type="entry name" value="Ald_Oxase/Xan_DH_a/b_sf"/>
</dbReference>
<dbReference type="Pfam" id="PF01315">
    <property type="entry name" value="Ald_Xan_dh_C"/>
    <property type="match status" value="1"/>
</dbReference>
<evidence type="ECO:0000259" key="3">
    <source>
        <dbReference type="SMART" id="SM01008"/>
    </source>
</evidence>
<keyword evidence="1" id="KW-0500">Molybdenum</keyword>
<dbReference type="InterPro" id="IPR008274">
    <property type="entry name" value="AldOxase/xan_DH_MoCoBD1"/>
</dbReference>
<evidence type="ECO:0000256" key="1">
    <source>
        <dbReference type="ARBA" id="ARBA00022505"/>
    </source>
</evidence>
<evidence type="ECO:0000256" key="2">
    <source>
        <dbReference type="ARBA" id="ARBA00023002"/>
    </source>
</evidence>
<dbReference type="SUPFAM" id="SSF56003">
    <property type="entry name" value="Molybdenum cofactor-binding domain"/>
    <property type="match status" value="1"/>
</dbReference>
<dbReference type="RefSeq" id="WP_258294721.1">
    <property type="nucleotide sequence ID" value="NZ_JANKJG010000007.1"/>
</dbReference>
<comment type="caution">
    <text evidence="4">The sequence shown here is derived from an EMBL/GenBank/DDBJ whole genome shotgun (WGS) entry which is preliminary data.</text>
</comment>
<dbReference type="InterPro" id="IPR000674">
    <property type="entry name" value="Ald_Oxase/Xan_DH_a/b"/>
</dbReference>
<dbReference type="Gene3D" id="3.30.365.10">
    <property type="entry name" value="Aldehyde oxidase/xanthine dehydrogenase, molybdopterin binding domain"/>
    <property type="match status" value="4"/>
</dbReference>
<sequence>MAQTINTAVTRTDAPRKVTGTATYAADVLPAGMLHGALATSSIAVGTLTSLDTSAAEAEPGVVAVLTHETLPDYKTVKGFYAGGPGSASFWPMEGPEIKYAGQPIAYVVAQTAAAARRGAQLISAEYEVGTPNIHMDPADSFVIGAQGDNKGMVTTKGDIDAGLAEAAQTVDVEYTTPFQHHNPMEMFSATAEWRGDRLTVWMPSQSVRTLRGGIAAAYDLPETSVRVISPFVGGAFGSKAGITPYTMLTIAAAKAVGAPVRLIVTRPQMYTVATFRPESVQKFRLGADANGKLTAFEHIEIAQTSQFDAVVNPGTHITRAMYASPNIHTEQRLARSDTNTGGFMRAPNEMQTFFGLEQAMDELAHKVGVDPVEMRRVNDTDRHPVEDVPFSSRSLMECYDSVSEGFGWQNRTPEPGSMTDGDWLVGYGCATATYPTNILASNARVRMQGTGNAYIELAAHDVGTGSYTIFAQIAAARLGLPVGACDVVMGEADLPVAPLSGGSTTAASAGSAVHDACLRIARMVATEVTARSEGPLAGLDPAQVTLDDGVLRGPGGQSQPLVEALAATAAGEVEAVGEFRHPALTDQLIRATFAGGYGTAGPVTPEFAMFAFGAEMAEVHVHRWTHEIRVPRLHGSFAAGTILNRKTAHSQLMGGMVWGIGSALHEITEVDKPRARFLNANIAEYLIPVNADVREVRVEMLDEQDDYVNPLGVKGIGELGIVGTAAAIANAVHHATGKRLRKLPIRMSDLV</sequence>
<dbReference type="InterPro" id="IPR037165">
    <property type="entry name" value="AldOxase/xan_DH_Mopterin-bd_sf"/>
</dbReference>
<feature type="domain" description="Aldehyde oxidase/xanthine dehydrogenase a/b hammerhead" evidence="3">
    <location>
        <begin position="19"/>
        <end position="131"/>
    </location>
</feature>
<dbReference type="PANTHER" id="PTHR11908">
    <property type="entry name" value="XANTHINE DEHYDROGENASE"/>
    <property type="match status" value="1"/>
</dbReference>
<dbReference type="Proteomes" id="UP001165396">
    <property type="component" value="Unassembled WGS sequence"/>
</dbReference>
<dbReference type="SMART" id="SM01008">
    <property type="entry name" value="Ald_Xan_dh_C"/>
    <property type="match status" value="1"/>
</dbReference>
<dbReference type="PANTHER" id="PTHR11908:SF132">
    <property type="entry name" value="ALDEHYDE OXIDASE 1-RELATED"/>
    <property type="match status" value="1"/>
</dbReference>
<keyword evidence="5" id="KW-1185">Reference proteome</keyword>
<gene>
    <name evidence="4" type="ORF">NTA49_10560</name>
</gene>
<organism evidence="4 5">
    <name type="scientific">Pseudosulfitobacter koreensis</name>
    <dbReference type="NCBI Taxonomy" id="2968472"/>
    <lineage>
        <taxon>Bacteria</taxon>
        <taxon>Pseudomonadati</taxon>
        <taxon>Pseudomonadota</taxon>
        <taxon>Alphaproteobacteria</taxon>
        <taxon>Rhodobacterales</taxon>
        <taxon>Roseobacteraceae</taxon>
        <taxon>Pseudosulfitobacter</taxon>
    </lineage>
</organism>
<accession>A0ABT1Z1G8</accession>